<dbReference type="PaxDb" id="768679-TTX_1684"/>
<dbReference type="PROSITE" id="PS50157">
    <property type="entry name" value="ZINC_FINGER_C2H2_2"/>
    <property type="match status" value="1"/>
</dbReference>
<dbReference type="AlphaFoldDB" id="G4RL60"/>
<dbReference type="EMBL" id="FN869859">
    <property type="protein sequence ID" value="CCC82305.1"/>
    <property type="molecule type" value="Genomic_DNA"/>
</dbReference>
<sequence>MPAELCLICGGEEKGYLLLMHQFKCTICGESIAWDNVVSHYMKHVKISGNDAICGVCNAKVKRAEIRDHIRSHFVIRRDRRFFCGVCGREFLNVKSLLVHIRRDHE</sequence>
<reference evidence="2 3" key="1">
    <citation type="journal article" date="2011" name="PLoS ONE">
        <title>The complete genome sequence of Thermoproteus tenax: a physiologically versatile member of the Crenarchaeota.</title>
        <authorList>
            <person name="Siebers B."/>
            <person name="Zaparty M."/>
            <person name="Raddatz G."/>
            <person name="Tjaden B."/>
            <person name="Albers S.V."/>
            <person name="Bell S.D."/>
            <person name="Blombach F."/>
            <person name="Kletzin A."/>
            <person name="Kyrpides N."/>
            <person name="Lanz C."/>
            <person name="Plagens A."/>
            <person name="Rampp M."/>
            <person name="Rosinus A."/>
            <person name="von Jan M."/>
            <person name="Makarova K.S."/>
            <person name="Klenk H.P."/>
            <person name="Schuster S.C."/>
            <person name="Hensel R."/>
        </authorList>
    </citation>
    <scope>NUCLEOTIDE SEQUENCE [LARGE SCALE GENOMIC DNA]</scope>
    <source>
        <strain evidence="3">ATCC 35583 / DSM 2078 / JCM 9277 / NBRC 100435 / Kra 1</strain>
    </source>
</reference>
<evidence type="ECO:0000313" key="3">
    <source>
        <dbReference type="Proteomes" id="UP000002654"/>
    </source>
</evidence>
<dbReference type="Gene3D" id="3.30.160.60">
    <property type="entry name" value="Classic Zinc Finger"/>
    <property type="match status" value="1"/>
</dbReference>
<dbReference type="PROSITE" id="PS00028">
    <property type="entry name" value="ZINC_FINGER_C2H2_1"/>
    <property type="match status" value="1"/>
</dbReference>
<proteinExistence type="predicted"/>
<protein>
    <submittedName>
        <fullName evidence="2">Zinc finger protein</fullName>
    </submittedName>
</protein>
<dbReference type="SMART" id="SM00355">
    <property type="entry name" value="ZnF_C2H2"/>
    <property type="match status" value="3"/>
</dbReference>
<dbReference type="GeneID" id="11262563"/>
<organism evidence="2 3">
    <name type="scientific">Thermoproteus tenax (strain ATCC 35583 / DSM 2078 / JCM 9277 / NBRC 100435 / Kra 1)</name>
    <dbReference type="NCBI Taxonomy" id="768679"/>
    <lineage>
        <taxon>Archaea</taxon>
        <taxon>Thermoproteota</taxon>
        <taxon>Thermoprotei</taxon>
        <taxon>Thermoproteales</taxon>
        <taxon>Thermoproteaceae</taxon>
        <taxon>Thermoproteus</taxon>
    </lineage>
</organism>
<keyword evidence="3" id="KW-1185">Reference proteome</keyword>
<accession>G4RL60</accession>
<dbReference type="STRING" id="768679.TTX_1684"/>
<dbReference type="Proteomes" id="UP000002654">
    <property type="component" value="Chromosome"/>
</dbReference>
<dbReference type="PATRIC" id="fig|768679.9.peg.1704"/>
<dbReference type="OrthoDB" id="24509at2157"/>
<dbReference type="eggNOG" id="arCOG05444">
    <property type="taxonomic scope" value="Archaea"/>
</dbReference>
<dbReference type="InterPro" id="IPR013087">
    <property type="entry name" value="Znf_C2H2_type"/>
</dbReference>
<gene>
    <name evidence="2" type="ordered locus">TTX_1684</name>
</gene>
<dbReference type="KEGG" id="ttn:TTX_1684"/>
<name>G4RL60_THETK</name>
<dbReference type="HOGENOM" id="CLU_2217198_0_0_2"/>
<evidence type="ECO:0000259" key="1">
    <source>
        <dbReference type="PROSITE" id="PS50157"/>
    </source>
</evidence>
<feature type="domain" description="C2H2-type" evidence="1">
    <location>
        <begin position="82"/>
        <end position="106"/>
    </location>
</feature>
<dbReference type="Pfam" id="PF13894">
    <property type="entry name" value="zf-C2H2_4"/>
    <property type="match status" value="1"/>
</dbReference>
<dbReference type="RefSeq" id="WP_014127559.1">
    <property type="nucleotide sequence ID" value="NC_016070.1"/>
</dbReference>
<evidence type="ECO:0000313" key="2">
    <source>
        <dbReference type="EMBL" id="CCC82305.1"/>
    </source>
</evidence>